<dbReference type="SUPFAM" id="SSF54631">
    <property type="entry name" value="CBS-domain pair"/>
    <property type="match status" value="1"/>
</dbReference>
<dbReference type="Pfam" id="PF00571">
    <property type="entry name" value="CBS"/>
    <property type="match status" value="2"/>
</dbReference>
<comment type="function">
    <text evidence="9">Acts as a magnesium transporter.</text>
</comment>
<evidence type="ECO:0000256" key="5">
    <source>
        <dbReference type="ARBA" id="ARBA00022842"/>
    </source>
</evidence>
<dbReference type="SMART" id="SM00924">
    <property type="entry name" value="MgtE_N"/>
    <property type="match status" value="1"/>
</dbReference>
<evidence type="ECO:0000313" key="12">
    <source>
        <dbReference type="Proteomes" id="UP001171751"/>
    </source>
</evidence>
<dbReference type="InterPro" id="IPR046342">
    <property type="entry name" value="CBS_dom_sf"/>
</dbReference>
<dbReference type="CDD" id="cd04606">
    <property type="entry name" value="CBS_pair_Mg_transporter"/>
    <property type="match status" value="1"/>
</dbReference>
<keyword evidence="6 9" id="KW-1133">Transmembrane helix</keyword>
<reference evidence="11" key="1">
    <citation type="submission" date="2023-07" db="EMBL/GenBank/DDBJ databases">
        <title>Between Cages and Wild: Unraveling the Impact of Captivity on Animal Microbiomes and Antimicrobial Resistance.</title>
        <authorList>
            <person name="Schmartz G.P."/>
            <person name="Rehner J."/>
            <person name="Schuff M.J."/>
            <person name="Becker S.L."/>
            <person name="Kravczyk M."/>
            <person name="Gurevich A."/>
            <person name="Francke R."/>
            <person name="Mueller R."/>
            <person name="Keller V."/>
            <person name="Keller A."/>
        </authorList>
    </citation>
    <scope>NUCLEOTIDE SEQUENCE</scope>
    <source>
        <strain evidence="11">S39M_St_73</strain>
    </source>
</reference>
<dbReference type="GO" id="GO:0015095">
    <property type="term" value="F:magnesium ion transmembrane transporter activity"/>
    <property type="evidence" value="ECO:0007669"/>
    <property type="project" value="UniProtKB-UniRule"/>
</dbReference>
<keyword evidence="8" id="KW-0129">CBS domain</keyword>
<sequence>MKDTQKKHELNLDQIITLLKEKDYEKFDEIFLSLHAYDQAQIFEKLTEYERRAIYYILSPEASADLFDMLSEDVEELDVYFYEMEADYAAHLLENMYNDNAVDVLEHLDLEKRNQLIALMDEESQLEITQMMSYGEDTAGSLLTTEFISLNQELTTQESLELLKQDGPAAEMIYYLYVVDSQGHFQGVVSLRDLVFSQPDIQLKEIMTQNIIYASVDDDQEDVAHLIRDYDFLAVPVVNHNRQLVGIITVDDIVDVIDAEAAEDYSGLAAVDVDEKHDSPFAAATNRMPWLISLLVLGMGTSSLISFFEGLVSQVAILAVFISLITGTAGNAGTQSLAVAIRRISSREIEEDTHKFSFFLNELTVGIVTGTAVGLAAFAIVGIWQKNLYLGIIVGVAMLFAVIVSTLAGSFVPILIEKLGFDPAVASGPFITTLTDLTSVLIYFSIASAFMSYL</sequence>
<dbReference type="InterPro" id="IPR006669">
    <property type="entry name" value="MgtE_transporter"/>
</dbReference>
<dbReference type="InterPro" id="IPR000644">
    <property type="entry name" value="CBS_dom"/>
</dbReference>
<gene>
    <name evidence="11" type="primary">mgtE</name>
    <name evidence="11" type="ORF">Q4F26_05825</name>
</gene>
<evidence type="ECO:0000256" key="1">
    <source>
        <dbReference type="ARBA" id="ARBA00004141"/>
    </source>
</evidence>
<dbReference type="InterPro" id="IPR006668">
    <property type="entry name" value="Mg_transptr_MgtE_intracell_dom"/>
</dbReference>
<dbReference type="InterPro" id="IPR036739">
    <property type="entry name" value="SLC41_membr_dom_sf"/>
</dbReference>
<feature type="transmembrane region" description="Helical" evidence="9">
    <location>
        <begin position="428"/>
        <end position="451"/>
    </location>
</feature>
<evidence type="ECO:0000256" key="3">
    <source>
        <dbReference type="ARBA" id="ARBA00022448"/>
    </source>
</evidence>
<dbReference type="NCBIfam" id="TIGR00400">
    <property type="entry name" value="mgtE"/>
    <property type="match status" value="1"/>
</dbReference>
<keyword evidence="7 9" id="KW-0472">Membrane</keyword>
<keyword evidence="3 9" id="KW-0813">Transport</keyword>
<dbReference type="Gene3D" id="1.10.357.20">
    <property type="entry name" value="SLC41 divalent cation transporters, integral membrane domain"/>
    <property type="match status" value="1"/>
</dbReference>
<keyword evidence="9" id="KW-1003">Cell membrane</keyword>
<dbReference type="PROSITE" id="PS51371">
    <property type="entry name" value="CBS"/>
    <property type="match status" value="2"/>
</dbReference>
<proteinExistence type="inferred from homology"/>
<evidence type="ECO:0000256" key="8">
    <source>
        <dbReference type="PROSITE-ProRule" id="PRU00703"/>
    </source>
</evidence>
<feature type="domain" description="CBS" evidence="10">
    <location>
        <begin position="207"/>
        <end position="263"/>
    </location>
</feature>
<dbReference type="Pfam" id="PF01769">
    <property type="entry name" value="MgtE"/>
    <property type="match status" value="1"/>
</dbReference>
<protein>
    <recommendedName>
        <fullName evidence="9">Magnesium transporter MgtE</fullName>
    </recommendedName>
</protein>
<dbReference type="AlphaFoldDB" id="A0AA43UD97"/>
<evidence type="ECO:0000256" key="7">
    <source>
        <dbReference type="ARBA" id="ARBA00023136"/>
    </source>
</evidence>
<dbReference type="Gene3D" id="1.25.60.10">
    <property type="entry name" value="MgtE N-terminal domain-like"/>
    <property type="match status" value="1"/>
</dbReference>
<evidence type="ECO:0000256" key="2">
    <source>
        <dbReference type="ARBA" id="ARBA00009749"/>
    </source>
</evidence>
<dbReference type="SMART" id="SM00116">
    <property type="entry name" value="CBS"/>
    <property type="match status" value="2"/>
</dbReference>
<dbReference type="InterPro" id="IPR006667">
    <property type="entry name" value="SLC41_membr_dom"/>
</dbReference>
<feature type="transmembrane region" description="Helical" evidence="9">
    <location>
        <begin position="390"/>
        <end position="416"/>
    </location>
</feature>
<evidence type="ECO:0000256" key="6">
    <source>
        <dbReference type="ARBA" id="ARBA00022989"/>
    </source>
</evidence>
<dbReference type="Pfam" id="PF03448">
    <property type="entry name" value="MgtE_N"/>
    <property type="match status" value="1"/>
</dbReference>
<organism evidence="11 12">
    <name type="scientific">Atopococcus tabaci</name>
    <dbReference type="NCBI Taxonomy" id="269774"/>
    <lineage>
        <taxon>Bacteria</taxon>
        <taxon>Bacillati</taxon>
        <taxon>Bacillota</taxon>
        <taxon>Bacilli</taxon>
        <taxon>Lactobacillales</taxon>
        <taxon>Carnobacteriaceae</taxon>
        <taxon>Atopococcus</taxon>
    </lineage>
</organism>
<dbReference type="PANTHER" id="PTHR43773">
    <property type="entry name" value="MAGNESIUM TRANSPORTER MGTE"/>
    <property type="match status" value="1"/>
</dbReference>
<accession>A0AA43UD97</accession>
<evidence type="ECO:0000256" key="9">
    <source>
        <dbReference type="RuleBase" id="RU362011"/>
    </source>
</evidence>
<evidence type="ECO:0000256" key="4">
    <source>
        <dbReference type="ARBA" id="ARBA00022692"/>
    </source>
</evidence>
<dbReference type="GO" id="GO:0005886">
    <property type="term" value="C:plasma membrane"/>
    <property type="evidence" value="ECO:0007669"/>
    <property type="project" value="UniProtKB-SubCell"/>
</dbReference>
<dbReference type="Proteomes" id="UP001171751">
    <property type="component" value="Unassembled WGS sequence"/>
</dbReference>
<dbReference type="InterPro" id="IPR038076">
    <property type="entry name" value="MgtE_N_sf"/>
</dbReference>
<comment type="similarity">
    <text evidence="2 9">Belongs to the SLC41A transporter family.</text>
</comment>
<evidence type="ECO:0000313" key="11">
    <source>
        <dbReference type="EMBL" id="MDO5457850.1"/>
    </source>
</evidence>
<comment type="subunit">
    <text evidence="9">Homodimer.</text>
</comment>
<keyword evidence="12" id="KW-1185">Reference proteome</keyword>
<dbReference type="SUPFAM" id="SSF158791">
    <property type="entry name" value="MgtE N-terminal domain-like"/>
    <property type="match status" value="1"/>
</dbReference>
<keyword evidence="4 9" id="KW-0812">Transmembrane</keyword>
<dbReference type="Gene3D" id="3.10.580.10">
    <property type="entry name" value="CBS-domain"/>
    <property type="match status" value="1"/>
</dbReference>
<keyword evidence="9" id="KW-0479">Metal-binding</keyword>
<dbReference type="GO" id="GO:0046872">
    <property type="term" value="F:metal ion binding"/>
    <property type="evidence" value="ECO:0007669"/>
    <property type="project" value="UniProtKB-KW"/>
</dbReference>
<name>A0AA43UD97_9LACT</name>
<feature type="transmembrane region" description="Helical" evidence="9">
    <location>
        <begin position="314"/>
        <end position="341"/>
    </location>
</feature>
<comment type="subcellular location">
    <subcellularLocation>
        <location evidence="9">Cell membrane</location>
        <topology evidence="9">Multi-pass membrane protein</topology>
    </subcellularLocation>
    <subcellularLocation>
        <location evidence="1">Membrane</location>
        <topology evidence="1">Multi-pass membrane protein</topology>
    </subcellularLocation>
</comment>
<dbReference type="EMBL" id="JAUNQW010000028">
    <property type="protein sequence ID" value="MDO5457850.1"/>
    <property type="molecule type" value="Genomic_DNA"/>
</dbReference>
<dbReference type="SUPFAM" id="SSF161093">
    <property type="entry name" value="MgtE membrane domain-like"/>
    <property type="match status" value="1"/>
</dbReference>
<feature type="transmembrane region" description="Helical" evidence="9">
    <location>
        <begin position="362"/>
        <end position="384"/>
    </location>
</feature>
<feature type="non-terminal residue" evidence="11">
    <location>
        <position position="454"/>
    </location>
</feature>
<feature type="transmembrane region" description="Helical" evidence="9">
    <location>
        <begin position="290"/>
        <end position="308"/>
    </location>
</feature>
<comment type="caution">
    <text evidence="11">The sequence shown here is derived from an EMBL/GenBank/DDBJ whole genome shotgun (WGS) entry which is preliminary data.</text>
</comment>
<feature type="domain" description="CBS" evidence="10">
    <location>
        <begin position="143"/>
        <end position="205"/>
    </location>
</feature>
<keyword evidence="5 9" id="KW-0460">Magnesium</keyword>
<dbReference type="PANTHER" id="PTHR43773:SF1">
    <property type="entry name" value="MAGNESIUM TRANSPORTER MGTE"/>
    <property type="match status" value="1"/>
</dbReference>
<evidence type="ECO:0000259" key="10">
    <source>
        <dbReference type="PROSITE" id="PS51371"/>
    </source>
</evidence>